<evidence type="ECO:0000256" key="1">
    <source>
        <dbReference type="SAM" id="SignalP"/>
    </source>
</evidence>
<feature type="signal peptide" evidence="1">
    <location>
        <begin position="1"/>
        <end position="26"/>
    </location>
</feature>
<keyword evidence="1" id="KW-0732">Signal</keyword>
<proteinExistence type="predicted"/>
<dbReference type="Proteomes" id="UP000271256">
    <property type="component" value="Unassembled WGS sequence"/>
</dbReference>
<comment type="caution">
    <text evidence="3">The sequence shown here is derived from an EMBL/GenBank/DDBJ whole genome shotgun (WGS) entry which is preliminary data.</text>
</comment>
<feature type="domain" description="Copper amine oxidase-like N-terminal" evidence="2">
    <location>
        <begin position="60"/>
        <end position="162"/>
    </location>
</feature>
<sequence>MLMRKLTILLTGLLLALSISTAPAVAQEGAGVQGDGNPAKSAVFAVGIKEYFLGNSPVGVKIDAAPFVASGRTYVPLRYLANALGVEDRYITWDAKSGLITLSQPGHPAIELSIGSKRIKTGGQAGQMDVAPLVRNGRTYLPARWVAEALGYQVEWDRSRNWVVCWPRGESKPDVNRISQSLRGWKWTEVGYKLPDPQGELIDREESRGLMDQAYRTRAGLTMAFYYKLGYIDNRELALYISLPDDPYNPGTLEAFDQAEAILASKFGTRFASEVMSCARQHKSWRDSTPATFFMAPNGQKVRVHGSDSIEIMIYKS</sequence>
<protein>
    <submittedName>
        <fullName evidence="3">Copper amine oxidase N-terminal domain-containing protein</fullName>
    </submittedName>
</protein>
<evidence type="ECO:0000313" key="4">
    <source>
        <dbReference type="Proteomes" id="UP000271256"/>
    </source>
</evidence>
<keyword evidence="4" id="KW-1185">Reference proteome</keyword>
<dbReference type="InterPro" id="IPR036582">
    <property type="entry name" value="Mao_N_sf"/>
</dbReference>
<gene>
    <name evidence="3" type="ORF">D7024_01135</name>
</gene>
<evidence type="ECO:0000313" key="3">
    <source>
        <dbReference type="EMBL" id="RKO65708.1"/>
    </source>
</evidence>
<dbReference type="SUPFAM" id="SSF55383">
    <property type="entry name" value="Copper amine oxidase, domain N"/>
    <property type="match status" value="2"/>
</dbReference>
<name>A0A494WR87_9FIRM</name>
<dbReference type="OrthoDB" id="9816096at2"/>
<dbReference type="AlphaFoldDB" id="A0A494WR87"/>
<accession>A0A494WR87</accession>
<reference evidence="3 4" key="1">
    <citation type="submission" date="2018-10" db="EMBL/GenBank/DDBJ databases">
        <authorList>
            <person name="Grouzdev D.S."/>
            <person name="Krutkina M.S."/>
            <person name="Tourova T.P."/>
            <person name="Nazina T.N."/>
        </authorList>
    </citation>
    <scope>NUCLEOTIDE SEQUENCE [LARGE SCALE GENOMIC DNA]</scope>
    <source>
        <strain evidence="3 4">435</strain>
    </source>
</reference>
<dbReference type="Gene3D" id="3.30.457.10">
    <property type="entry name" value="Copper amine oxidase-like, N-terminal domain"/>
    <property type="match status" value="2"/>
</dbReference>
<dbReference type="Pfam" id="PF07833">
    <property type="entry name" value="Cu_amine_oxidN1"/>
    <property type="match status" value="1"/>
</dbReference>
<feature type="chain" id="PRO_5019764618" evidence="1">
    <location>
        <begin position="27"/>
        <end position="317"/>
    </location>
</feature>
<dbReference type="EMBL" id="RBWE01000001">
    <property type="protein sequence ID" value="RKO65708.1"/>
    <property type="molecule type" value="Genomic_DNA"/>
</dbReference>
<dbReference type="InterPro" id="IPR012854">
    <property type="entry name" value="Cu_amine_oxidase-like_N"/>
</dbReference>
<evidence type="ECO:0000259" key="2">
    <source>
        <dbReference type="Pfam" id="PF07833"/>
    </source>
</evidence>
<organism evidence="3 4">
    <name type="scientific">Desulfofundulus salinus</name>
    <dbReference type="NCBI Taxonomy" id="2419843"/>
    <lineage>
        <taxon>Bacteria</taxon>
        <taxon>Bacillati</taxon>
        <taxon>Bacillota</taxon>
        <taxon>Clostridia</taxon>
        <taxon>Eubacteriales</taxon>
        <taxon>Peptococcaceae</taxon>
        <taxon>Desulfofundulus</taxon>
    </lineage>
</organism>